<feature type="transmembrane region" description="Helical" evidence="1">
    <location>
        <begin position="270"/>
        <end position="292"/>
    </location>
</feature>
<protein>
    <recommendedName>
        <fullName evidence="3">Major facilitator superfamily (MFS) profile domain-containing protein</fullName>
    </recommendedName>
</protein>
<feature type="transmembrane region" description="Helical" evidence="1">
    <location>
        <begin position="173"/>
        <end position="193"/>
    </location>
</feature>
<feature type="transmembrane region" description="Helical" evidence="1">
    <location>
        <begin position="398"/>
        <end position="425"/>
    </location>
</feature>
<dbReference type="SUPFAM" id="SSF103473">
    <property type="entry name" value="MFS general substrate transporter"/>
    <property type="match status" value="1"/>
</dbReference>
<dbReference type="Pfam" id="PF13347">
    <property type="entry name" value="MFS_2"/>
    <property type="match status" value="1"/>
</dbReference>
<dbReference type="InterPro" id="IPR039672">
    <property type="entry name" value="MFS_2"/>
</dbReference>
<sequence>MKFELLNKINFIKKIVDFMNDEKSQKVPLGKRIGFAFGEVGDNTAFQIFSFLIFTFYYVVVGVPILWISTGFILWSLWNAFNDPLIGYLSDRTKTKWGRRIPWMVGATIPLAIVMILLFTPPIALGSDVINFVYFMIILILFDTTYTAFNLNYNSIFSEMYVTMEARSSVGKIRISFVMVALIFAFILPTLIIENMTGVIPDTDPPISDPNTLGQYQLTGIIAAIIIVITFFILLKWGVKEPKHFSKDAETAMSFKNTIKHTFKNKSFQWFLIPALGTWIVINILPTLAPLFMIHALEIEDTELIGIILAVEFIVAALSTPLWEKIRVKKGARMAGLIGITAWLIPIVVFAFSVSIEMAFVVQIFNGIGLGGGIYFYDQCIAEIIDEDEIIHGTRRSGIHYAVLNFFIRLSTVINYFLIAIVFSFTDWYEWTPNPGIDTILGLQILMGVYPAIILIFSLIGLYFYPIKGERLMINRKKLAELHEEKISRSN</sequence>
<evidence type="ECO:0000313" key="2">
    <source>
        <dbReference type="EMBL" id="KKM76432.1"/>
    </source>
</evidence>
<feature type="transmembrane region" description="Helical" evidence="1">
    <location>
        <begin position="132"/>
        <end position="153"/>
    </location>
</feature>
<dbReference type="GO" id="GO:0015293">
    <property type="term" value="F:symporter activity"/>
    <property type="evidence" value="ECO:0007669"/>
    <property type="project" value="InterPro"/>
</dbReference>
<dbReference type="PANTHER" id="PTHR11328">
    <property type="entry name" value="MAJOR FACILITATOR SUPERFAMILY DOMAIN-CONTAINING PROTEIN"/>
    <property type="match status" value="1"/>
</dbReference>
<dbReference type="AlphaFoldDB" id="A0A0F9N4L0"/>
<dbReference type="InterPro" id="IPR036259">
    <property type="entry name" value="MFS_trans_sf"/>
</dbReference>
<gene>
    <name evidence="2" type="ORF">LCGC14_1380160</name>
</gene>
<dbReference type="PANTHER" id="PTHR11328:SF24">
    <property type="entry name" value="MAJOR FACILITATOR SUPERFAMILY (MFS) PROFILE DOMAIN-CONTAINING PROTEIN"/>
    <property type="match status" value="1"/>
</dbReference>
<evidence type="ECO:0008006" key="3">
    <source>
        <dbReference type="Google" id="ProtNLM"/>
    </source>
</evidence>
<reference evidence="2" key="1">
    <citation type="journal article" date="2015" name="Nature">
        <title>Complex archaea that bridge the gap between prokaryotes and eukaryotes.</title>
        <authorList>
            <person name="Spang A."/>
            <person name="Saw J.H."/>
            <person name="Jorgensen S.L."/>
            <person name="Zaremba-Niedzwiedzka K."/>
            <person name="Martijn J."/>
            <person name="Lind A.E."/>
            <person name="van Eijk R."/>
            <person name="Schleper C."/>
            <person name="Guy L."/>
            <person name="Ettema T.J."/>
        </authorList>
    </citation>
    <scope>NUCLEOTIDE SEQUENCE</scope>
</reference>
<keyword evidence="1" id="KW-0812">Transmembrane</keyword>
<organism evidence="2">
    <name type="scientific">marine sediment metagenome</name>
    <dbReference type="NCBI Taxonomy" id="412755"/>
    <lineage>
        <taxon>unclassified sequences</taxon>
        <taxon>metagenomes</taxon>
        <taxon>ecological metagenomes</taxon>
    </lineage>
</organism>
<feature type="transmembrane region" description="Helical" evidence="1">
    <location>
        <begin position="56"/>
        <end position="81"/>
    </location>
</feature>
<feature type="transmembrane region" description="Helical" evidence="1">
    <location>
        <begin position="304"/>
        <end position="323"/>
    </location>
</feature>
<feature type="transmembrane region" description="Helical" evidence="1">
    <location>
        <begin position="445"/>
        <end position="467"/>
    </location>
</feature>
<keyword evidence="1" id="KW-0472">Membrane</keyword>
<accession>A0A0F9N4L0</accession>
<feature type="transmembrane region" description="Helical" evidence="1">
    <location>
        <begin position="335"/>
        <end position="354"/>
    </location>
</feature>
<dbReference type="Gene3D" id="1.20.1250.20">
    <property type="entry name" value="MFS general substrate transporter like domains"/>
    <property type="match status" value="2"/>
</dbReference>
<dbReference type="GO" id="GO:0005886">
    <property type="term" value="C:plasma membrane"/>
    <property type="evidence" value="ECO:0007669"/>
    <property type="project" value="TreeGrafter"/>
</dbReference>
<name>A0A0F9N4L0_9ZZZZ</name>
<feature type="transmembrane region" description="Helical" evidence="1">
    <location>
        <begin position="213"/>
        <end position="235"/>
    </location>
</feature>
<keyword evidence="1" id="KW-1133">Transmembrane helix</keyword>
<proteinExistence type="predicted"/>
<comment type="caution">
    <text evidence="2">The sequence shown here is derived from an EMBL/GenBank/DDBJ whole genome shotgun (WGS) entry which is preliminary data.</text>
</comment>
<evidence type="ECO:0000256" key="1">
    <source>
        <dbReference type="SAM" id="Phobius"/>
    </source>
</evidence>
<dbReference type="GO" id="GO:0008643">
    <property type="term" value="P:carbohydrate transport"/>
    <property type="evidence" value="ECO:0007669"/>
    <property type="project" value="InterPro"/>
</dbReference>
<feature type="transmembrane region" description="Helical" evidence="1">
    <location>
        <begin position="101"/>
        <end position="120"/>
    </location>
</feature>
<dbReference type="EMBL" id="LAZR01008810">
    <property type="protein sequence ID" value="KKM76432.1"/>
    <property type="molecule type" value="Genomic_DNA"/>
</dbReference>
<feature type="transmembrane region" description="Helical" evidence="1">
    <location>
        <begin position="360"/>
        <end position="377"/>
    </location>
</feature>